<protein>
    <submittedName>
        <fullName evidence="1">Uncharacterized protein</fullName>
    </submittedName>
</protein>
<sequence>MNEYKKLLKTCAGSVNISIGGEIDLDFLRALYEMRPRRLAFTVPNMFFTCDLGGFIHPLFESVTHLDLYHGSRLPANQFNWETWSELASIPTLTHLALSHCIACSILSQVVSHCRRLAVAIVATYSWEREDSVYYSQNLGFADTRVVVMVLSADYDADWEIGARGGEDFWIRAEAFVNRKRAGEIDSTPSRCCVP</sequence>
<dbReference type="AlphaFoldDB" id="A0A8H6XUR8"/>
<organism evidence="1 2">
    <name type="scientific">Mycena sanguinolenta</name>
    <dbReference type="NCBI Taxonomy" id="230812"/>
    <lineage>
        <taxon>Eukaryota</taxon>
        <taxon>Fungi</taxon>
        <taxon>Dikarya</taxon>
        <taxon>Basidiomycota</taxon>
        <taxon>Agaricomycotina</taxon>
        <taxon>Agaricomycetes</taxon>
        <taxon>Agaricomycetidae</taxon>
        <taxon>Agaricales</taxon>
        <taxon>Marasmiineae</taxon>
        <taxon>Mycenaceae</taxon>
        <taxon>Mycena</taxon>
    </lineage>
</organism>
<name>A0A8H6XUR8_9AGAR</name>
<proteinExistence type="predicted"/>
<evidence type="ECO:0000313" key="1">
    <source>
        <dbReference type="EMBL" id="KAF7346762.1"/>
    </source>
</evidence>
<dbReference type="OrthoDB" id="3035629at2759"/>
<keyword evidence="2" id="KW-1185">Reference proteome</keyword>
<reference evidence="1" key="1">
    <citation type="submission" date="2020-05" db="EMBL/GenBank/DDBJ databases">
        <title>Mycena genomes resolve the evolution of fungal bioluminescence.</title>
        <authorList>
            <person name="Tsai I.J."/>
        </authorList>
    </citation>
    <scope>NUCLEOTIDE SEQUENCE</scope>
    <source>
        <strain evidence="1">160909Yilan</strain>
    </source>
</reference>
<gene>
    <name evidence="1" type="ORF">MSAN_01814700</name>
</gene>
<dbReference type="EMBL" id="JACAZH010000018">
    <property type="protein sequence ID" value="KAF7346762.1"/>
    <property type="molecule type" value="Genomic_DNA"/>
</dbReference>
<evidence type="ECO:0000313" key="2">
    <source>
        <dbReference type="Proteomes" id="UP000623467"/>
    </source>
</evidence>
<dbReference type="Proteomes" id="UP000623467">
    <property type="component" value="Unassembled WGS sequence"/>
</dbReference>
<comment type="caution">
    <text evidence="1">The sequence shown here is derived from an EMBL/GenBank/DDBJ whole genome shotgun (WGS) entry which is preliminary data.</text>
</comment>
<accession>A0A8H6XUR8</accession>